<comment type="caution">
    <text evidence="2">The sequence shown here is derived from an EMBL/GenBank/DDBJ whole genome shotgun (WGS) entry which is preliminary data.</text>
</comment>
<organism evidence="2 3">
    <name type="scientific">Fasciola hepatica</name>
    <name type="common">Liver fluke</name>
    <dbReference type="NCBI Taxonomy" id="6192"/>
    <lineage>
        <taxon>Eukaryota</taxon>
        <taxon>Metazoa</taxon>
        <taxon>Spiralia</taxon>
        <taxon>Lophotrochozoa</taxon>
        <taxon>Platyhelminthes</taxon>
        <taxon>Trematoda</taxon>
        <taxon>Digenea</taxon>
        <taxon>Plagiorchiida</taxon>
        <taxon>Echinostomata</taxon>
        <taxon>Echinostomatoidea</taxon>
        <taxon>Fasciolidae</taxon>
        <taxon>Fasciola</taxon>
    </lineage>
</organism>
<proteinExistence type="predicted"/>
<feature type="region of interest" description="Disordered" evidence="1">
    <location>
        <begin position="872"/>
        <end position="908"/>
    </location>
</feature>
<name>A0A4E0R7L2_FASHE</name>
<dbReference type="PANTHER" id="PTHR33487">
    <property type="entry name" value="CILIA- AND FLAGELLA-ASSOCIATED PROTEIN 54"/>
    <property type="match status" value="1"/>
</dbReference>
<evidence type="ECO:0000256" key="1">
    <source>
        <dbReference type="SAM" id="MobiDB-lite"/>
    </source>
</evidence>
<reference evidence="2" key="1">
    <citation type="submission" date="2019-03" db="EMBL/GenBank/DDBJ databases">
        <title>Improved annotation for the trematode Fasciola hepatica.</title>
        <authorList>
            <person name="Choi Y.-J."/>
            <person name="Martin J."/>
            <person name="Mitreva M."/>
        </authorList>
    </citation>
    <scope>NUCLEOTIDE SEQUENCE [LARGE SCALE GENOMIC DNA]</scope>
</reference>
<dbReference type="EMBL" id="JXXN02003351">
    <property type="protein sequence ID" value="THD21671.1"/>
    <property type="molecule type" value="Genomic_DNA"/>
</dbReference>
<evidence type="ECO:0000313" key="2">
    <source>
        <dbReference type="EMBL" id="THD21671.1"/>
    </source>
</evidence>
<dbReference type="Proteomes" id="UP000230066">
    <property type="component" value="Unassembled WGS sequence"/>
</dbReference>
<dbReference type="GO" id="GO:0060271">
    <property type="term" value="P:cilium assembly"/>
    <property type="evidence" value="ECO:0007669"/>
    <property type="project" value="TreeGrafter"/>
</dbReference>
<dbReference type="PANTHER" id="PTHR33487:SF1">
    <property type="entry name" value="CILIA- AND FLAGELLA-ASSOCIATED PROTEIN 54"/>
    <property type="match status" value="1"/>
</dbReference>
<dbReference type="Pfam" id="PF14858">
    <property type="entry name" value="CFAP54_N"/>
    <property type="match status" value="1"/>
</dbReference>
<protein>
    <submittedName>
        <fullName evidence="2">Uncharacterized protein</fullName>
    </submittedName>
</protein>
<dbReference type="AlphaFoldDB" id="A0A4E0R7L2"/>
<dbReference type="InterPro" id="IPR027912">
    <property type="entry name" value="CFAP54"/>
</dbReference>
<sequence length="958" mass="109457">MLEKPDIPQMDMKKLVTKQVKAYCSEIRKTPRMCPQIFSEFLDMSNAYSIPGKNLYLLKTVLECLSITPDLASFVEMVVTEANRLVETIPTQLVRPEVKQNIHEKLSYMKIQGQLYGANEAAQLLEYRKANTLKHQCLFELQNLLTNTQNKTGVFRSIFQVLWEIYCKTGAVETERNTSAVRLMKISILIDCPKIAGFLFWFHCYLHSTFVFRQTHYLRTVTWLDVLAMKYLNFCGLDGASEALARNSVIRLAEISQLEVGQGKPVDPSFVAQIQLSTMQISTLIFKRAVTESRRRPPGNMRPKVRVDFASLLTNKWPRTQTERYMNQLFPHPAVQMLAILESLSLPPGKRRSLINPSTPADETDWELNDVYTELLMAAMELIYPQSSTKLSPSYEPGGKRGRPVSSIELAGIEQNHRIVPLHNETMANWTQTELVTALYGCRGHSLDEEMSTRAWSCTWDSVMKVIETAFAMAQYDVFVALEVPTIKLIQEFIDKGTENTSNKNKARANLHTLVLMHAMYSFQRQQRLSQSAKDAQDQAALTDRTKKTTEDEIKLSANSSKLGTFNPNRRLVNQWLPKHVNNLTQAVKQIVTDDSLTVKFYNPGVIIDAIWILWDYGKVAVSKLLALFHQSPNDTSTPIGCKQLIAHVRLFRLIQSAFIWLNAPVFDGLLAAHWGAQLLTAVRDLHNYEIQQLANGRSDLENSRLLLAALRMEDTTESNEANKCYVSLWTSIWSQLGSTQRWIRQVVGSRMEQLSNKLYNHRKPELEREYRELSELLVALMWFEQEVAHRIFLLETQILRDTVKENMKQELARSLAKLFTRSVAQCRRNPVSRAFLYCHHALHEPNSEKAVNLFQMAEDLLQKTMISRGESPNGSLKSIMLPNRVRLEREQPESDEDRPPSPMVISRSGRSVVLETKKWSPKTGESVSHRTETVSLVLFDGIKTITNGKAVEPVVYK</sequence>
<gene>
    <name evidence="2" type="ORF">D915_007582</name>
</gene>
<accession>A0A4E0R7L2</accession>
<evidence type="ECO:0000313" key="3">
    <source>
        <dbReference type="Proteomes" id="UP000230066"/>
    </source>
</evidence>
<keyword evidence="3" id="KW-1185">Reference proteome</keyword>